<keyword evidence="7 8" id="KW-0687">Ribonucleoprotein</keyword>
<dbReference type="Gene3D" id="6.20.380.10">
    <property type="match status" value="1"/>
</dbReference>
<dbReference type="InterPro" id="IPR041136">
    <property type="entry name" value="Vault_4"/>
</dbReference>
<evidence type="ECO:0000259" key="9">
    <source>
        <dbReference type="Pfam" id="PF01505"/>
    </source>
</evidence>
<sequence length="844" mass="93959">MSNVVGIPPYTFIHILNLNTNITRLEIGPQNFVLQNNEKLLNEPCPMVKIPPGHYCIIKNPMSKYKAGEYCELKLGESKVKLNGEPFPLYPGESLQEAENFGISSRDYMKAVKALPVVPVNNALKLTAIVDHQDGDVYRRAGDMWHVEGPVTYIPTVQAEILEMVKPIIIHTDEVVRLRALQDCIDKMGSQRVTGEEWIISDPGAYLPGVCEQVVVKEQKITLTPETGLHLAATQTLVDISGKQRQTGEEWLITGEDVNELAPQIGVAIVREVHKTVLSKGKYCVVVNPVDKDGKPQHGQFLLKKGLTSFFLHPGEYLEKGIQSAFVLSNNESIVLQAVEDFTDDMFKDVVKRKAGDRWMLLGPLEYIPPTHVKILKQRQTIPLSKNEGVYVQNIRTGQVRAVMGPCSYMLEEWEELWKKPLHSDVEELLRCGGGTGTGDIRKLAYYEQSIDPKVLQGRDETYVITYRIPGNTALQIYNYQKKTARVMFGPDLAVLGPHENFNVLSLSAGKPKKTNALKSLCLMLGPDFITDIIEVETSDHARLQVKVAFNNHFEYVKGDEETEKKIFAVPDFIGFACNQIGGKIRAAIAQVPFDKFHRNSLQVIQYAVFGKTGDQVKFEVNNMVVSSLDVQSIEPVDKKMRDSLSKSVQLAIEISTSSVEAAASHEASRNEQVARGNLERQKLVNERNSELERTKLLELCAMTAAVESTGQAKAEAQAMAEKTLIDCHSEIEAARLKAEALSIEHRAKLESQILLRKHEIDYARRQNELELNKSKRIADIEVKSFNNKVQVLGVETVKSLARAGPESQVKLLQGIGLESVLVTDGNSPINLFNTSTGLIGGKC</sequence>
<dbReference type="FunFam" id="2.30.30.570:FF:000002">
    <property type="entry name" value="Major vault protein-alpha"/>
    <property type="match status" value="1"/>
</dbReference>
<dbReference type="GO" id="GO:1990904">
    <property type="term" value="C:ribonucleoprotein complex"/>
    <property type="evidence" value="ECO:0007669"/>
    <property type="project" value="UniProtKB-UniRule"/>
</dbReference>
<dbReference type="InterPro" id="IPR039059">
    <property type="entry name" value="MVP"/>
</dbReference>
<dbReference type="Gene3D" id="2.30.30.560">
    <property type="match status" value="2"/>
</dbReference>
<dbReference type="Gene3D" id="3.30.479.30">
    <property type="entry name" value="Band 7 domain"/>
    <property type="match status" value="1"/>
</dbReference>
<dbReference type="Proteomes" id="UP001347796">
    <property type="component" value="Unassembled WGS sequence"/>
</dbReference>
<dbReference type="InterPro" id="IPR043023">
    <property type="entry name" value="MVP_rep_sf"/>
</dbReference>
<dbReference type="PANTHER" id="PTHR14165:SF16">
    <property type="entry name" value="MAJOR VAULT PROTEIN"/>
    <property type="match status" value="1"/>
</dbReference>
<organism evidence="14 15">
    <name type="scientific">Patella caerulea</name>
    <name type="common">Rayed Mediterranean limpet</name>
    <dbReference type="NCBI Taxonomy" id="87958"/>
    <lineage>
        <taxon>Eukaryota</taxon>
        <taxon>Metazoa</taxon>
        <taxon>Spiralia</taxon>
        <taxon>Lophotrochozoa</taxon>
        <taxon>Mollusca</taxon>
        <taxon>Gastropoda</taxon>
        <taxon>Patellogastropoda</taxon>
        <taxon>Patelloidea</taxon>
        <taxon>Patellidae</taxon>
        <taxon>Patella</taxon>
    </lineage>
</organism>
<comment type="subcellular location">
    <subcellularLocation>
        <location evidence="2 8">Cytoplasm</location>
    </subcellularLocation>
    <subcellularLocation>
        <location evidence="1">Nucleus</location>
    </subcellularLocation>
</comment>
<dbReference type="InterPro" id="IPR043179">
    <property type="entry name" value="Vault_2_sf"/>
</dbReference>
<feature type="repeat" description="MVP" evidence="8">
    <location>
        <begin position="172"/>
        <end position="224"/>
    </location>
</feature>
<dbReference type="InterPro" id="IPR041134">
    <property type="entry name" value="Vault_2"/>
</dbReference>
<dbReference type="FunFam" id="2.30.30.570:FF:000001">
    <property type="entry name" value="major vault protein-like"/>
    <property type="match status" value="1"/>
</dbReference>
<comment type="caution">
    <text evidence="14">The sequence shown here is derived from an EMBL/GenBank/DDBJ whole genome shotgun (WGS) entry which is preliminary data.</text>
</comment>
<dbReference type="Pfam" id="PF17795">
    <property type="entry name" value="Vault_3"/>
    <property type="match status" value="1"/>
</dbReference>
<feature type="domain" description="Major vault protein repeat" evidence="9">
    <location>
        <begin position="326"/>
        <end position="370"/>
    </location>
</feature>
<keyword evidence="15" id="KW-1185">Reference proteome</keyword>
<evidence type="ECO:0000259" key="13">
    <source>
        <dbReference type="Pfam" id="PF17796"/>
    </source>
</evidence>
<dbReference type="FunFam" id="2.30.30.560:FF:000001">
    <property type="entry name" value="major vault protein-like"/>
    <property type="match status" value="1"/>
</dbReference>
<keyword evidence="5" id="KW-0677">Repeat</keyword>
<name>A0AAN8JHX5_PATCE</name>
<dbReference type="PANTHER" id="PTHR14165">
    <property type="entry name" value="MAJOR VAULT PROTEIN"/>
    <property type="match status" value="1"/>
</dbReference>
<dbReference type="Pfam" id="PF11978">
    <property type="entry name" value="MVP_shoulder"/>
    <property type="match status" value="1"/>
</dbReference>
<gene>
    <name evidence="14" type="ORF">SNE40_012730</name>
</gene>
<dbReference type="CDD" id="cd08825">
    <property type="entry name" value="MVP_shoulder"/>
    <property type="match status" value="1"/>
</dbReference>
<evidence type="ECO:0000256" key="7">
    <source>
        <dbReference type="ARBA" id="ARBA00023274"/>
    </source>
</evidence>
<evidence type="ECO:0000259" key="11">
    <source>
        <dbReference type="Pfam" id="PF17794"/>
    </source>
</evidence>
<dbReference type="Pfam" id="PF01505">
    <property type="entry name" value="Vault"/>
    <property type="match status" value="4"/>
</dbReference>
<feature type="repeat" description="MVP" evidence="8">
    <location>
        <begin position="330"/>
        <end position="385"/>
    </location>
</feature>
<dbReference type="EMBL" id="JAZGQO010000009">
    <property type="protein sequence ID" value="KAK6177847.1"/>
    <property type="molecule type" value="Genomic_DNA"/>
</dbReference>
<dbReference type="Gene3D" id="2.30.30.550">
    <property type="entry name" value="Major Vault Protein repeat"/>
    <property type="match status" value="4"/>
</dbReference>
<accession>A0AAN8JHX5</accession>
<dbReference type="Gene3D" id="2.30.30.570">
    <property type="match status" value="2"/>
</dbReference>
<evidence type="ECO:0000256" key="5">
    <source>
        <dbReference type="ARBA" id="ARBA00022737"/>
    </source>
</evidence>
<dbReference type="InterPro" id="IPR040989">
    <property type="entry name" value="Vault_3"/>
</dbReference>
<dbReference type="InterPro" id="IPR021870">
    <property type="entry name" value="MVP_shoulder"/>
</dbReference>
<feature type="domain" description="Major vault protein repeat" evidence="9">
    <location>
        <begin position="117"/>
        <end position="155"/>
    </location>
</feature>
<dbReference type="InterPro" id="IPR041139">
    <property type="entry name" value="MVP_rep_dom"/>
</dbReference>
<dbReference type="Pfam" id="PF17796">
    <property type="entry name" value="Vault_4"/>
    <property type="match status" value="1"/>
</dbReference>
<dbReference type="PROSITE" id="PS51224">
    <property type="entry name" value="MVP"/>
    <property type="match status" value="4"/>
</dbReference>
<dbReference type="Pfam" id="PF17794">
    <property type="entry name" value="Vault_2"/>
    <property type="match status" value="2"/>
</dbReference>
<reference evidence="14 15" key="1">
    <citation type="submission" date="2024-01" db="EMBL/GenBank/DDBJ databases">
        <title>The genome of the rayed Mediterranean limpet Patella caerulea (Linnaeus, 1758).</title>
        <authorList>
            <person name="Anh-Thu Weber A."/>
            <person name="Halstead-Nussloch G."/>
        </authorList>
    </citation>
    <scope>NUCLEOTIDE SEQUENCE [LARGE SCALE GENOMIC DNA]</scope>
    <source>
        <strain evidence="14">AATW-2023a</strain>
        <tissue evidence="14">Whole specimen</tissue>
    </source>
</reference>
<dbReference type="InterPro" id="IPR036013">
    <property type="entry name" value="Band_7/SPFH_dom_sf"/>
</dbReference>
<evidence type="ECO:0000259" key="12">
    <source>
        <dbReference type="Pfam" id="PF17795"/>
    </source>
</evidence>
<evidence type="ECO:0000256" key="3">
    <source>
        <dbReference type="ARBA" id="ARBA00018296"/>
    </source>
</evidence>
<feature type="domain" description="Major vault protein repeat" evidence="13">
    <location>
        <begin position="382"/>
        <end position="430"/>
    </location>
</feature>
<dbReference type="GO" id="GO:0005737">
    <property type="term" value="C:cytoplasm"/>
    <property type="evidence" value="ECO:0007669"/>
    <property type="project" value="UniProtKB-SubCell"/>
</dbReference>
<feature type="domain" description="Major vault protein repeat" evidence="9">
    <location>
        <begin position="223"/>
        <end position="255"/>
    </location>
</feature>
<feature type="domain" description="Major vault protein repeat" evidence="11">
    <location>
        <begin position="47"/>
        <end position="96"/>
    </location>
</feature>
<keyword evidence="4 8" id="KW-0963">Cytoplasm</keyword>
<evidence type="ECO:0000256" key="8">
    <source>
        <dbReference type="PROSITE-ProRule" id="PRU00571"/>
    </source>
</evidence>
<evidence type="ECO:0000313" key="15">
    <source>
        <dbReference type="Proteomes" id="UP001347796"/>
    </source>
</evidence>
<evidence type="ECO:0000256" key="4">
    <source>
        <dbReference type="ARBA" id="ARBA00022490"/>
    </source>
</evidence>
<protein>
    <recommendedName>
        <fullName evidence="3">Major vault protein</fullName>
    </recommendedName>
</protein>
<proteinExistence type="predicted"/>
<evidence type="ECO:0000313" key="14">
    <source>
        <dbReference type="EMBL" id="KAK6177847.1"/>
    </source>
</evidence>
<feature type="domain" description="Major vault protein repeat" evidence="12">
    <location>
        <begin position="464"/>
        <end position="525"/>
    </location>
</feature>
<dbReference type="Gene3D" id="6.10.250.720">
    <property type="match status" value="1"/>
</dbReference>
<feature type="repeat" description="MVP" evidence="8">
    <location>
        <begin position="225"/>
        <end position="279"/>
    </location>
</feature>
<evidence type="ECO:0000259" key="10">
    <source>
        <dbReference type="Pfam" id="PF11978"/>
    </source>
</evidence>
<dbReference type="GO" id="GO:0005634">
    <property type="term" value="C:nucleus"/>
    <property type="evidence" value="ECO:0007669"/>
    <property type="project" value="UniProtKB-SubCell"/>
</dbReference>
<feature type="domain" description="Major vault protein repeat" evidence="9">
    <location>
        <begin position="169"/>
        <end position="209"/>
    </location>
</feature>
<feature type="repeat" description="MVP" evidence="8">
    <location>
        <begin position="120"/>
        <end position="171"/>
    </location>
</feature>
<keyword evidence="6" id="KW-0539">Nucleus</keyword>
<evidence type="ECO:0000256" key="1">
    <source>
        <dbReference type="ARBA" id="ARBA00004123"/>
    </source>
</evidence>
<feature type="domain" description="Major vault protein repeat" evidence="11">
    <location>
        <begin position="277"/>
        <end position="322"/>
    </location>
</feature>
<dbReference type="Gene3D" id="2.30.30.620">
    <property type="match status" value="1"/>
</dbReference>
<evidence type="ECO:0000256" key="2">
    <source>
        <dbReference type="ARBA" id="ARBA00004496"/>
    </source>
</evidence>
<dbReference type="InterPro" id="IPR002499">
    <property type="entry name" value="Vault_N"/>
</dbReference>
<dbReference type="FunFam" id="2.30.30.550:FF:000001">
    <property type="entry name" value="major vault protein-like"/>
    <property type="match status" value="1"/>
</dbReference>
<feature type="domain" description="Major vault protein shoulder" evidence="10">
    <location>
        <begin position="526"/>
        <end position="638"/>
    </location>
</feature>
<evidence type="ECO:0000256" key="6">
    <source>
        <dbReference type="ARBA" id="ARBA00023242"/>
    </source>
</evidence>
<dbReference type="AlphaFoldDB" id="A0AAN8JHX5"/>